<organism evidence="4 5">
    <name type="scientific">Juglans regia</name>
    <name type="common">English walnut</name>
    <dbReference type="NCBI Taxonomy" id="51240"/>
    <lineage>
        <taxon>Eukaryota</taxon>
        <taxon>Viridiplantae</taxon>
        <taxon>Streptophyta</taxon>
        <taxon>Embryophyta</taxon>
        <taxon>Tracheophyta</taxon>
        <taxon>Spermatophyta</taxon>
        <taxon>Magnoliopsida</taxon>
        <taxon>eudicotyledons</taxon>
        <taxon>Gunneridae</taxon>
        <taxon>Pentapetalae</taxon>
        <taxon>rosids</taxon>
        <taxon>fabids</taxon>
        <taxon>Fagales</taxon>
        <taxon>Juglandaceae</taxon>
        <taxon>Juglans</taxon>
    </lineage>
</organism>
<dbReference type="Gene3D" id="1.10.8.430">
    <property type="entry name" value="Helical domain of apoptotic protease-activating factors"/>
    <property type="match status" value="1"/>
</dbReference>
<dbReference type="Gene3D" id="3.40.50.300">
    <property type="entry name" value="P-loop containing nucleotide triphosphate hydrolases"/>
    <property type="match status" value="1"/>
</dbReference>
<dbReference type="GO" id="GO:0007165">
    <property type="term" value="P:signal transduction"/>
    <property type="evidence" value="ECO:0007669"/>
    <property type="project" value="InterPro"/>
</dbReference>
<dbReference type="SUPFAM" id="SSF52540">
    <property type="entry name" value="P-loop containing nucleoside triphosphate hydrolases"/>
    <property type="match status" value="1"/>
</dbReference>
<dbReference type="PANTHER" id="PTHR11017:SF559">
    <property type="entry name" value="DISEASE RESISTANCE PROTEIN CHL1"/>
    <property type="match status" value="1"/>
</dbReference>
<dbReference type="InterPro" id="IPR027417">
    <property type="entry name" value="P-loop_NTPase"/>
</dbReference>
<dbReference type="AlphaFoldDB" id="A0A833TZX4"/>
<protein>
    <recommendedName>
        <fullName evidence="3">TIR domain-containing protein</fullName>
    </recommendedName>
</protein>
<feature type="non-terminal residue" evidence="4">
    <location>
        <position position="423"/>
    </location>
</feature>
<reference evidence="4" key="2">
    <citation type="submission" date="2020-03" db="EMBL/GenBank/DDBJ databases">
        <title>Walnut 2.0.</title>
        <authorList>
            <person name="Marrano A."/>
            <person name="Britton M."/>
            <person name="Zimin A.V."/>
            <person name="Zaini P.A."/>
            <person name="Workman R."/>
            <person name="Puiu D."/>
            <person name="Bianco L."/>
            <person name="Allen B.J."/>
            <person name="Troggio M."/>
            <person name="Leslie C.A."/>
            <person name="Timp W."/>
            <person name="Dendekar A."/>
            <person name="Salzberg S.L."/>
            <person name="Neale D.B."/>
        </authorList>
    </citation>
    <scope>NUCLEOTIDE SEQUENCE</scope>
    <source>
        <tissue evidence="4">Leaves</tissue>
    </source>
</reference>
<dbReference type="GO" id="GO:0043531">
    <property type="term" value="F:ADP binding"/>
    <property type="evidence" value="ECO:0007669"/>
    <property type="project" value="InterPro"/>
</dbReference>
<dbReference type="Gramene" id="Jr_Scaffold_674_00140_p1">
    <property type="protein sequence ID" value="cds.Jr_Scaffold_674_00140_p1"/>
    <property type="gene ID" value="Jr_Scaffold_674_00140"/>
</dbReference>
<dbReference type="InterPro" id="IPR044974">
    <property type="entry name" value="Disease_R_plants"/>
</dbReference>
<dbReference type="Proteomes" id="UP000619265">
    <property type="component" value="Unassembled WGS sequence"/>
</dbReference>
<dbReference type="PROSITE" id="PS50104">
    <property type="entry name" value="TIR"/>
    <property type="match status" value="1"/>
</dbReference>
<evidence type="ECO:0000313" key="5">
    <source>
        <dbReference type="Proteomes" id="UP000619265"/>
    </source>
</evidence>
<feature type="region of interest" description="Disordered" evidence="2">
    <location>
        <begin position="1"/>
        <end position="25"/>
    </location>
</feature>
<evidence type="ECO:0000313" key="4">
    <source>
        <dbReference type="EMBL" id="KAF5441945.1"/>
    </source>
</evidence>
<evidence type="ECO:0000259" key="3">
    <source>
        <dbReference type="PROSITE" id="PS50104"/>
    </source>
</evidence>
<gene>
    <name evidence="4" type="ORF">F2P56_037111</name>
</gene>
<dbReference type="InterPro" id="IPR002182">
    <property type="entry name" value="NB-ARC"/>
</dbReference>
<accession>A0A833TZX4</accession>
<dbReference type="EMBL" id="LIHL02000680">
    <property type="protein sequence ID" value="KAF5441945.1"/>
    <property type="molecule type" value="Genomic_DNA"/>
</dbReference>
<feature type="compositionally biased region" description="Low complexity" evidence="2">
    <location>
        <begin position="1"/>
        <end position="12"/>
    </location>
</feature>
<proteinExistence type="predicted"/>
<dbReference type="PRINTS" id="PR00364">
    <property type="entry name" value="DISEASERSIST"/>
</dbReference>
<dbReference type="SUPFAM" id="SSF52200">
    <property type="entry name" value="Toll/Interleukin receptor TIR domain"/>
    <property type="match status" value="1"/>
</dbReference>
<name>A0A833TZX4_JUGRE</name>
<dbReference type="GO" id="GO:0006952">
    <property type="term" value="P:defense response"/>
    <property type="evidence" value="ECO:0007669"/>
    <property type="project" value="InterPro"/>
</dbReference>
<feature type="domain" description="TIR" evidence="3">
    <location>
        <begin position="27"/>
        <end position="206"/>
    </location>
</feature>
<dbReference type="PANTHER" id="PTHR11017">
    <property type="entry name" value="LEUCINE-RICH REPEAT-CONTAINING PROTEIN"/>
    <property type="match status" value="1"/>
</dbReference>
<dbReference type="Pfam" id="PF00931">
    <property type="entry name" value="NB-ARC"/>
    <property type="match status" value="1"/>
</dbReference>
<dbReference type="SMART" id="SM00255">
    <property type="entry name" value="TIR"/>
    <property type="match status" value="1"/>
</dbReference>
<comment type="caution">
    <text evidence="4">The sequence shown here is derived from an EMBL/GenBank/DDBJ whole genome shotgun (WGS) entry which is preliminary data.</text>
</comment>
<dbReference type="InterPro" id="IPR000157">
    <property type="entry name" value="TIR_dom"/>
</dbReference>
<dbReference type="Gene3D" id="3.40.50.10140">
    <property type="entry name" value="Toll/interleukin-1 receptor homology (TIR) domain"/>
    <property type="match status" value="1"/>
</dbReference>
<dbReference type="InterPro" id="IPR042197">
    <property type="entry name" value="Apaf_helical"/>
</dbReference>
<sequence length="423" mass="48481">MATQRPSSSTSKVSKKRKRDHSSSPHWKHEVFLSFYGKDTRKGFTSHLHDALKRKGILVFKDDETLKQGEYISEALQKAIQKSQYVIVILSANYASSKWCLMELAEIVEWEEKTKLITIIPIFYHVDPSDVRNQRGTFAKAFAAHEKAPKVILPEIDMWKKAFSKVGNITGEHIHDRCESTIIQKVCGRISKELNSRFSRHDYDKLVAIDSHVDEMMKLLDMESNDVRFVGIHGMGGVGKTTLAQIIYDRVFNSNCRFEGSNFISCIREKSTTARDLASLQKELLSTIMQEKIHVWDHHQGIKVIRSMLRNKKVFIVLDGVDSEKQLMALWSHDWFGPGSRVIITCRDSHLLKTHGVNDIYKVEQLETTEALQLFSLSAFEQTHPRDNYKDLSMDFVNYAQGLPLALKVLGSFLFGRTIDAWT</sequence>
<dbReference type="Pfam" id="PF01582">
    <property type="entry name" value="TIR"/>
    <property type="match status" value="1"/>
</dbReference>
<dbReference type="InterPro" id="IPR035897">
    <property type="entry name" value="Toll_tir_struct_dom_sf"/>
</dbReference>
<evidence type="ECO:0000256" key="2">
    <source>
        <dbReference type="SAM" id="MobiDB-lite"/>
    </source>
</evidence>
<dbReference type="FunFam" id="3.40.50.10140:FF:000007">
    <property type="entry name" value="Disease resistance protein (TIR-NBS-LRR class)"/>
    <property type="match status" value="1"/>
</dbReference>
<reference evidence="4" key="1">
    <citation type="submission" date="2015-10" db="EMBL/GenBank/DDBJ databases">
        <authorList>
            <person name="Martinez-Garcia P.J."/>
            <person name="Crepeau M.W."/>
            <person name="Puiu D."/>
            <person name="Gonzalez-Ibeas D."/>
            <person name="Whalen J."/>
            <person name="Stevens K."/>
            <person name="Paul R."/>
            <person name="Butterfield T."/>
            <person name="Britton M."/>
            <person name="Reagan R."/>
            <person name="Chakraborty S."/>
            <person name="Walawage S.L."/>
            <person name="Vasquez-Gross H.A."/>
            <person name="Cardeno C."/>
            <person name="Famula R."/>
            <person name="Pratt K."/>
            <person name="Kuruganti S."/>
            <person name="Aradhya M.K."/>
            <person name="Leslie C.A."/>
            <person name="Dandekar A.M."/>
            <person name="Salzberg S.L."/>
            <person name="Wegrzyn J.L."/>
            <person name="Langley C.H."/>
            <person name="Neale D.B."/>
        </authorList>
    </citation>
    <scope>NUCLEOTIDE SEQUENCE</scope>
    <source>
        <tissue evidence="4">Leaves</tissue>
    </source>
</reference>
<keyword evidence="1" id="KW-0520">NAD</keyword>
<evidence type="ECO:0000256" key="1">
    <source>
        <dbReference type="ARBA" id="ARBA00023027"/>
    </source>
</evidence>